<name>A0ABQ6CRY0_9HYPH</name>
<dbReference type="InterPro" id="IPR035906">
    <property type="entry name" value="MetI-like_sf"/>
</dbReference>
<feature type="transmembrane region" description="Helical" evidence="11">
    <location>
        <begin position="12"/>
        <end position="34"/>
    </location>
</feature>
<evidence type="ECO:0000256" key="2">
    <source>
        <dbReference type="ARBA" id="ARBA00004651"/>
    </source>
</evidence>
<evidence type="ECO:0000256" key="6">
    <source>
        <dbReference type="ARBA" id="ARBA00022597"/>
    </source>
</evidence>
<dbReference type="Proteomes" id="UP001156882">
    <property type="component" value="Unassembled WGS sequence"/>
</dbReference>
<evidence type="ECO:0000256" key="1">
    <source>
        <dbReference type="ARBA" id="ARBA00002264"/>
    </source>
</evidence>
<dbReference type="InterPro" id="IPR050901">
    <property type="entry name" value="BP-dep_ABC_trans_perm"/>
</dbReference>
<dbReference type="Pfam" id="PF00528">
    <property type="entry name" value="BPD_transp_1"/>
    <property type="match status" value="1"/>
</dbReference>
<keyword evidence="4 11" id="KW-0813">Transport</keyword>
<evidence type="ECO:0000256" key="7">
    <source>
        <dbReference type="ARBA" id="ARBA00022692"/>
    </source>
</evidence>
<comment type="function">
    <text evidence="1">Part of the ABC transporter complex MalEFGK involved in maltose/maltodextrin import. Probably responsible for the translocation of the substrate across the membrane.</text>
</comment>
<organism evidence="13 14">
    <name type="scientific">Labrys miyagiensis</name>
    <dbReference type="NCBI Taxonomy" id="346912"/>
    <lineage>
        <taxon>Bacteria</taxon>
        <taxon>Pseudomonadati</taxon>
        <taxon>Pseudomonadota</taxon>
        <taxon>Alphaproteobacteria</taxon>
        <taxon>Hyphomicrobiales</taxon>
        <taxon>Xanthobacteraceae</taxon>
        <taxon>Labrys</taxon>
    </lineage>
</organism>
<evidence type="ECO:0000256" key="8">
    <source>
        <dbReference type="ARBA" id="ARBA00022989"/>
    </source>
</evidence>
<dbReference type="PROSITE" id="PS50928">
    <property type="entry name" value="ABC_TM1"/>
    <property type="match status" value="1"/>
</dbReference>
<feature type="transmembrane region" description="Helical" evidence="11">
    <location>
        <begin position="108"/>
        <end position="131"/>
    </location>
</feature>
<dbReference type="SUPFAM" id="SSF161098">
    <property type="entry name" value="MetI-like"/>
    <property type="match status" value="1"/>
</dbReference>
<sequence>MEQSRTGRIAAYGALYLLGLVILAPIAWMVLMSISSQRDLTTVPLPWIPTQLDFSRYARLLTFTHNSDGEVFLFALRNTCLVALGTTILSFVLSIPAAYVFSRAGKRLGWALYLIVATYMLPPLMFVVPLYRILSTFSLLNSPWALMIADCTVVMPFTTWLLKSGMDNIPADLEEAAAIDGAKLWRILIQIVLPLAKPVIGTTLLFAALIVWDEFLYAMLFTSDSRAQTLTVVIANLASGRVSDYGLLSAAGVIAATPPVLVGLLLQRSIVSGLTAGGVKG</sequence>
<keyword evidence="8 11" id="KW-1133">Transmembrane helix</keyword>
<evidence type="ECO:0000256" key="10">
    <source>
        <dbReference type="ARBA" id="ARBA00041109"/>
    </source>
</evidence>
<gene>
    <name evidence="13" type="ORF">GCM10007874_60920</name>
</gene>
<evidence type="ECO:0000256" key="11">
    <source>
        <dbReference type="RuleBase" id="RU363032"/>
    </source>
</evidence>
<keyword evidence="7 11" id="KW-0812">Transmembrane</keyword>
<dbReference type="Gene3D" id="1.10.3720.10">
    <property type="entry name" value="MetI-like"/>
    <property type="match status" value="1"/>
</dbReference>
<evidence type="ECO:0000256" key="9">
    <source>
        <dbReference type="ARBA" id="ARBA00023136"/>
    </source>
</evidence>
<protein>
    <recommendedName>
        <fullName evidence="10">Maltose/maltodextrin transport system permease protein MalG</fullName>
    </recommendedName>
</protein>
<feature type="transmembrane region" description="Helical" evidence="11">
    <location>
        <begin position="245"/>
        <end position="266"/>
    </location>
</feature>
<feature type="transmembrane region" description="Helical" evidence="11">
    <location>
        <begin position="143"/>
        <end position="162"/>
    </location>
</feature>
<proteinExistence type="inferred from homology"/>
<comment type="subcellular location">
    <subcellularLocation>
        <location evidence="2 11">Cell membrane</location>
        <topology evidence="2 11">Multi-pass membrane protein</topology>
    </subcellularLocation>
</comment>
<evidence type="ECO:0000256" key="3">
    <source>
        <dbReference type="ARBA" id="ARBA00009047"/>
    </source>
</evidence>
<evidence type="ECO:0000259" key="12">
    <source>
        <dbReference type="PROSITE" id="PS50928"/>
    </source>
</evidence>
<evidence type="ECO:0000313" key="13">
    <source>
        <dbReference type="EMBL" id="GLS23072.1"/>
    </source>
</evidence>
<reference evidence="14" key="1">
    <citation type="journal article" date="2019" name="Int. J. Syst. Evol. Microbiol.">
        <title>The Global Catalogue of Microorganisms (GCM) 10K type strain sequencing project: providing services to taxonomists for standard genome sequencing and annotation.</title>
        <authorList>
            <consortium name="The Broad Institute Genomics Platform"/>
            <consortium name="The Broad Institute Genome Sequencing Center for Infectious Disease"/>
            <person name="Wu L."/>
            <person name="Ma J."/>
        </authorList>
    </citation>
    <scope>NUCLEOTIDE SEQUENCE [LARGE SCALE GENOMIC DNA]</scope>
    <source>
        <strain evidence="14">NBRC 101365</strain>
    </source>
</reference>
<feature type="transmembrane region" description="Helical" evidence="11">
    <location>
        <begin position="81"/>
        <end position="101"/>
    </location>
</feature>
<dbReference type="InterPro" id="IPR000515">
    <property type="entry name" value="MetI-like"/>
</dbReference>
<keyword evidence="5" id="KW-1003">Cell membrane</keyword>
<evidence type="ECO:0000256" key="5">
    <source>
        <dbReference type="ARBA" id="ARBA00022475"/>
    </source>
</evidence>
<comment type="similarity">
    <text evidence="3">Belongs to the binding-protein-dependent transport system permease family. MalFG subfamily.</text>
</comment>
<keyword evidence="6" id="KW-0762">Sugar transport</keyword>
<feature type="transmembrane region" description="Helical" evidence="11">
    <location>
        <begin position="191"/>
        <end position="212"/>
    </location>
</feature>
<keyword evidence="14" id="KW-1185">Reference proteome</keyword>
<dbReference type="PANTHER" id="PTHR32243">
    <property type="entry name" value="MALTOSE TRANSPORT SYSTEM PERMEASE-RELATED"/>
    <property type="match status" value="1"/>
</dbReference>
<keyword evidence="9 11" id="KW-0472">Membrane</keyword>
<evidence type="ECO:0000256" key="4">
    <source>
        <dbReference type="ARBA" id="ARBA00022448"/>
    </source>
</evidence>
<dbReference type="CDD" id="cd06261">
    <property type="entry name" value="TM_PBP2"/>
    <property type="match status" value="1"/>
</dbReference>
<accession>A0ABQ6CRY0</accession>
<comment type="caution">
    <text evidence="13">The sequence shown here is derived from an EMBL/GenBank/DDBJ whole genome shotgun (WGS) entry which is preliminary data.</text>
</comment>
<dbReference type="EMBL" id="BSPC01000069">
    <property type="protein sequence ID" value="GLS23072.1"/>
    <property type="molecule type" value="Genomic_DNA"/>
</dbReference>
<feature type="domain" description="ABC transmembrane type-1" evidence="12">
    <location>
        <begin position="76"/>
        <end position="266"/>
    </location>
</feature>
<dbReference type="RefSeq" id="WP_284316004.1">
    <property type="nucleotide sequence ID" value="NZ_BSPC01000069.1"/>
</dbReference>
<evidence type="ECO:0000313" key="14">
    <source>
        <dbReference type="Proteomes" id="UP001156882"/>
    </source>
</evidence>
<dbReference type="PANTHER" id="PTHR32243:SF50">
    <property type="entry name" value="MALTOSE_MALTODEXTRIN TRANSPORT SYSTEM PERMEASE PROTEIN MALG"/>
    <property type="match status" value="1"/>
</dbReference>